<dbReference type="AlphaFoldDB" id="A0A6J2WHA2"/>
<dbReference type="InterPro" id="IPR027417">
    <property type="entry name" value="P-loop_NTPase"/>
</dbReference>
<dbReference type="PANTHER" id="PTHR32341">
    <property type="entry name" value="INTERFERON-INDUCIBLE GTPASE"/>
    <property type="match status" value="1"/>
</dbReference>
<dbReference type="Pfam" id="PF05049">
    <property type="entry name" value="IIGP"/>
    <property type="match status" value="1"/>
</dbReference>
<dbReference type="GeneID" id="115823805"/>
<accession>A0A6J2WHA2</accession>
<evidence type="ECO:0000256" key="1">
    <source>
        <dbReference type="ARBA" id="ARBA00005429"/>
    </source>
</evidence>
<protein>
    <submittedName>
        <fullName evidence="7">Interferon-inducible GTPase 5-like</fullName>
    </submittedName>
</protein>
<evidence type="ECO:0000259" key="5">
    <source>
        <dbReference type="PROSITE" id="PS51716"/>
    </source>
</evidence>
<dbReference type="InterPro" id="IPR030385">
    <property type="entry name" value="G_IRG_dom"/>
</dbReference>
<evidence type="ECO:0000256" key="4">
    <source>
        <dbReference type="ARBA" id="ARBA00023134"/>
    </source>
</evidence>
<dbReference type="PROSITE" id="PS51716">
    <property type="entry name" value="G_IRG"/>
    <property type="match status" value="1"/>
</dbReference>
<dbReference type="GO" id="GO:0016020">
    <property type="term" value="C:membrane"/>
    <property type="evidence" value="ECO:0007669"/>
    <property type="project" value="InterPro"/>
</dbReference>
<feature type="domain" description="IRG-type G" evidence="5">
    <location>
        <begin position="45"/>
        <end position="225"/>
    </location>
</feature>
<dbReference type="RefSeq" id="XP_030643693.1">
    <property type="nucleotide sequence ID" value="XM_030787833.1"/>
</dbReference>
<evidence type="ECO:0000313" key="6">
    <source>
        <dbReference type="Proteomes" id="UP000504632"/>
    </source>
</evidence>
<dbReference type="Proteomes" id="UP000504632">
    <property type="component" value="Chromosome 1"/>
</dbReference>
<organism evidence="6 7">
    <name type="scientific">Chanos chanos</name>
    <name type="common">Milkfish</name>
    <name type="synonym">Mugil chanos</name>
    <dbReference type="NCBI Taxonomy" id="29144"/>
    <lineage>
        <taxon>Eukaryota</taxon>
        <taxon>Metazoa</taxon>
        <taxon>Chordata</taxon>
        <taxon>Craniata</taxon>
        <taxon>Vertebrata</taxon>
        <taxon>Euteleostomi</taxon>
        <taxon>Actinopterygii</taxon>
        <taxon>Neopterygii</taxon>
        <taxon>Teleostei</taxon>
        <taxon>Ostariophysi</taxon>
        <taxon>Gonorynchiformes</taxon>
        <taxon>Chanidae</taxon>
        <taxon>Chanos</taxon>
    </lineage>
</organism>
<dbReference type="GO" id="GO:0005525">
    <property type="term" value="F:GTP binding"/>
    <property type="evidence" value="ECO:0007669"/>
    <property type="project" value="UniProtKB-KW"/>
</dbReference>
<dbReference type="InterPro" id="IPR051515">
    <property type="entry name" value="IRG"/>
</dbReference>
<dbReference type="Gene3D" id="3.40.50.300">
    <property type="entry name" value="P-loop containing nucleotide triphosphate hydrolases"/>
    <property type="match status" value="1"/>
</dbReference>
<evidence type="ECO:0000313" key="7">
    <source>
        <dbReference type="RefSeq" id="XP_030643693.1"/>
    </source>
</evidence>
<proteinExistence type="inferred from homology"/>
<name>A0A6J2WHA2_CHACN</name>
<dbReference type="InterPro" id="IPR007743">
    <property type="entry name" value="Immunity-related_GTPase-like"/>
</dbReference>
<keyword evidence="4" id="KW-0342">GTP-binding</keyword>
<dbReference type="SUPFAM" id="SSF52540">
    <property type="entry name" value="P-loop containing nucleoside triphosphate hydrolases"/>
    <property type="match status" value="1"/>
</dbReference>
<dbReference type="FunFam" id="3.40.50.300:FF:000541">
    <property type="entry name" value="Immunity related GTPase M"/>
    <property type="match status" value="1"/>
</dbReference>
<keyword evidence="3" id="KW-0378">Hydrolase</keyword>
<keyword evidence="6" id="KW-1185">Reference proteome</keyword>
<comment type="similarity">
    <text evidence="1">Belongs to the TRAFAC class dynamin-like GTPase superfamily. IRG family.</text>
</comment>
<keyword evidence="2" id="KW-0547">Nucleotide-binding</keyword>
<sequence>MAGMENGFDIIGDTELHEIKEALATQDLPTLIGNIQNYFEQLDRVELNIAVTGESGSGKSTFINSFRGLGDEEDNSAPTGVVETTKEPKDYPYPKYPNVKLWDLPGIGTPNFKADEYLENVHFERYDFFIIVASDRFREYHVELASQITKMNKRFCFVRSKIDNSIRAERRKKNFNEEKTMNDIREDCTKGLSEFDVDSPQVFLISSFEPTSYNFSLLQETILKELPQHKGHVLLLALGNITMENFERKRKALEASLWKVSLLSAGAAVMPVPGLSISVDVAFIVKELRRYYSTFGLDDQSLQRLSHKSERSVEELKSKLKSSLSKGINDDAVIKMLSRAAGLVRKSAVDHHVSLIPGLGSLVAGALSFSAVYYVLQRCLRELEEDAKNLLKIELETPV</sequence>
<dbReference type="PANTHER" id="PTHR32341:SF10">
    <property type="entry name" value="INTERFERON-INDUCIBLE GTPASE 5"/>
    <property type="match status" value="1"/>
</dbReference>
<dbReference type="GO" id="GO:0016787">
    <property type="term" value="F:hydrolase activity"/>
    <property type="evidence" value="ECO:0007669"/>
    <property type="project" value="UniProtKB-KW"/>
</dbReference>
<evidence type="ECO:0000256" key="2">
    <source>
        <dbReference type="ARBA" id="ARBA00022741"/>
    </source>
</evidence>
<gene>
    <name evidence="7" type="primary">LOC115823805</name>
</gene>
<dbReference type="InParanoid" id="A0A6J2WHA2"/>
<dbReference type="OrthoDB" id="422720at2759"/>
<reference evidence="7" key="1">
    <citation type="submission" date="2025-08" db="UniProtKB">
        <authorList>
            <consortium name="RefSeq"/>
        </authorList>
    </citation>
    <scope>IDENTIFICATION</scope>
</reference>
<evidence type="ECO:0000256" key="3">
    <source>
        <dbReference type="ARBA" id="ARBA00022801"/>
    </source>
</evidence>